<feature type="active site" evidence="5">
    <location>
        <position position="12"/>
    </location>
</feature>
<comment type="catalytic activity">
    <reaction evidence="3 5">
        <text>L-methionyl-[protein] + [thioredoxin]-disulfide + H2O = L-methionyl-(S)-S-oxide-[protein] + [thioredoxin]-dithiol</text>
        <dbReference type="Rhea" id="RHEA:14217"/>
        <dbReference type="Rhea" id="RHEA-COMP:10698"/>
        <dbReference type="Rhea" id="RHEA-COMP:10700"/>
        <dbReference type="Rhea" id="RHEA-COMP:12313"/>
        <dbReference type="Rhea" id="RHEA-COMP:12315"/>
        <dbReference type="ChEBI" id="CHEBI:15377"/>
        <dbReference type="ChEBI" id="CHEBI:16044"/>
        <dbReference type="ChEBI" id="CHEBI:29950"/>
        <dbReference type="ChEBI" id="CHEBI:44120"/>
        <dbReference type="ChEBI" id="CHEBI:50058"/>
        <dbReference type="EC" id="1.8.4.11"/>
    </reaction>
</comment>
<dbReference type="PANTHER" id="PTHR43774">
    <property type="entry name" value="PEPTIDE METHIONINE SULFOXIDE REDUCTASE"/>
    <property type="match status" value="1"/>
</dbReference>
<evidence type="ECO:0000313" key="7">
    <source>
        <dbReference type="EMBL" id="SFL21311.1"/>
    </source>
</evidence>
<keyword evidence="2 5" id="KW-0560">Oxidoreductase</keyword>
<dbReference type="GO" id="GO:0008113">
    <property type="term" value="F:peptide-methionine (S)-S-oxide reductase activity"/>
    <property type="evidence" value="ECO:0007669"/>
    <property type="project" value="UniProtKB-UniRule"/>
</dbReference>
<proteinExistence type="inferred from homology"/>
<comment type="catalytic activity">
    <reaction evidence="4 5">
        <text>[thioredoxin]-disulfide + L-methionine + H2O = L-methionine (S)-S-oxide + [thioredoxin]-dithiol</text>
        <dbReference type="Rhea" id="RHEA:19993"/>
        <dbReference type="Rhea" id="RHEA-COMP:10698"/>
        <dbReference type="Rhea" id="RHEA-COMP:10700"/>
        <dbReference type="ChEBI" id="CHEBI:15377"/>
        <dbReference type="ChEBI" id="CHEBI:29950"/>
        <dbReference type="ChEBI" id="CHEBI:50058"/>
        <dbReference type="ChEBI" id="CHEBI:57844"/>
        <dbReference type="ChEBI" id="CHEBI:58772"/>
        <dbReference type="EC" id="1.8.4.11"/>
    </reaction>
</comment>
<gene>
    <name evidence="5" type="primary">msrA</name>
    <name evidence="7" type="ORF">SAMN05216438_102209</name>
</gene>
<dbReference type="EC" id="1.8.4.11" evidence="5"/>
<dbReference type="Pfam" id="PF01625">
    <property type="entry name" value="PMSR"/>
    <property type="match status" value="1"/>
</dbReference>
<dbReference type="AlphaFoldDB" id="A0A1I4FX73"/>
<feature type="domain" description="Peptide methionine sulphoxide reductase MsrA" evidence="6">
    <location>
        <begin position="6"/>
        <end position="156"/>
    </location>
</feature>
<sequence>MSKEIAIFAGGCFWCMVEPFETRPGILSVTSGYTGGHVDDPTYDEVSGKYTGHTEAVEIIFENTVISYDALLEIYWSLIDPTDEEGQFYDRGNNYRPAIYVENEEQRQAAEKSKQELSESGLWDKPIIVPIENAQTFWPAEDYHQDFYKKNPKRYKQMHKAREQFLKVKRFRNKFFGKKS</sequence>
<dbReference type="OrthoDB" id="4174719at2"/>
<comment type="similarity">
    <text evidence="1 5">Belongs to the MsrA Met sulfoxide reductase family.</text>
</comment>
<evidence type="ECO:0000313" key="8">
    <source>
        <dbReference type="Proteomes" id="UP000181969"/>
    </source>
</evidence>
<protein>
    <recommendedName>
        <fullName evidence="5">Peptide methionine sulfoxide reductase MsrA</fullName>
        <shortName evidence="5">Protein-methionine-S-oxide reductase</shortName>
        <ecNumber evidence="5">1.8.4.11</ecNumber>
    </recommendedName>
    <alternativeName>
        <fullName evidence="5">Peptide-methionine (S)-S-oxide reductase</fullName>
        <shortName evidence="5">Peptide Met(O) reductase</shortName>
    </alternativeName>
</protein>
<evidence type="ECO:0000256" key="4">
    <source>
        <dbReference type="ARBA" id="ARBA00048782"/>
    </source>
</evidence>
<evidence type="ECO:0000256" key="1">
    <source>
        <dbReference type="ARBA" id="ARBA00005591"/>
    </source>
</evidence>
<accession>A0A1I4FX73</accession>
<dbReference type="InterPro" id="IPR036509">
    <property type="entry name" value="Met_Sox_Rdtase_MsrA_sf"/>
</dbReference>
<evidence type="ECO:0000256" key="2">
    <source>
        <dbReference type="ARBA" id="ARBA00023002"/>
    </source>
</evidence>
<dbReference type="Proteomes" id="UP000181969">
    <property type="component" value="Unassembled WGS sequence"/>
</dbReference>
<dbReference type="HAMAP" id="MF_01401">
    <property type="entry name" value="MsrA"/>
    <property type="match status" value="1"/>
</dbReference>
<dbReference type="EMBL" id="FOTJ01000002">
    <property type="protein sequence ID" value="SFL21311.1"/>
    <property type="molecule type" value="Genomic_DNA"/>
</dbReference>
<evidence type="ECO:0000259" key="6">
    <source>
        <dbReference type="Pfam" id="PF01625"/>
    </source>
</evidence>
<reference evidence="7 8" key="1">
    <citation type="submission" date="2016-10" db="EMBL/GenBank/DDBJ databases">
        <authorList>
            <person name="de Groot N.N."/>
        </authorList>
    </citation>
    <scope>NUCLEOTIDE SEQUENCE [LARGE SCALE GENOMIC DNA]</scope>
    <source>
        <strain evidence="7 8">M79</strain>
    </source>
</reference>
<evidence type="ECO:0000256" key="5">
    <source>
        <dbReference type="HAMAP-Rule" id="MF_01401"/>
    </source>
</evidence>
<dbReference type="InterPro" id="IPR002569">
    <property type="entry name" value="Met_Sox_Rdtase_MsrA_dom"/>
</dbReference>
<dbReference type="GO" id="GO:0033744">
    <property type="term" value="F:L-methionine:thioredoxin-disulfide S-oxidoreductase activity"/>
    <property type="evidence" value="ECO:0007669"/>
    <property type="project" value="RHEA"/>
</dbReference>
<dbReference type="Gene3D" id="3.30.1060.10">
    <property type="entry name" value="Peptide methionine sulphoxide reductase MsrA"/>
    <property type="match status" value="1"/>
</dbReference>
<dbReference type="NCBIfam" id="TIGR00401">
    <property type="entry name" value="msrA"/>
    <property type="match status" value="1"/>
</dbReference>
<dbReference type="RefSeq" id="WP_074750604.1">
    <property type="nucleotide sequence ID" value="NZ_CAXVJC010000004.1"/>
</dbReference>
<dbReference type="PANTHER" id="PTHR43774:SF1">
    <property type="entry name" value="PEPTIDE METHIONINE SULFOXIDE REDUCTASE MSRA 2"/>
    <property type="match status" value="1"/>
</dbReference>
<comment type="function">
    <text evidence="5">Has an important function as a repair enzyme for proteins that have been inactivated by oxidation. Catalyzes the reversible oxidation-reduction of methionine sulfoxide in proteins to methionine.</text>
</comment>
<dbReference type="SUPFAM" id="SSF55068">
    <property type="entry name" value="Peptide methionine sulfoxide reductase"/>
    <property type="match status" value="1"/>
</dbReference>
<evidence type="ECO:0000256" key="3">
    <source>
        <dbReference type="ARBA" id="ARBA00047806"/>
    </source>
</evidence>
<organism evidence="7 8">
    <name type="scientific">Lactococcus garvieae</name>
    <dbReference type="NCBI Taxonomy" id="1363"/>
    <lineage>
        <taxon>Bacteria</taxon>
        <taxon>Bacillati</taxon>
        <taxon>Bacillota</taxon>
        <taxon>Bacilli</taxon>
        <taxon>Lactobacillales</taxon>
        <taxon>Streptococcaceae</taxon>
        <taxon>Lactococcus</taxon>
    </lineage>
</organism>
<name>A0A1I4FX73_9LACT</name>